<dbReference type="Proteomes" id="UP000469763">
    <property type="component" value="Unassembled WGS sequence"/>
</dbReference>
<protein>
    <submittedName>
        <fullName evidence="7">C-terminal binding protein</fullName>
    </submittedName>
</protein>
<evidence type="ECO:0000256" key="1">
    <source>
        <dbReference type="ARBA" id="ARBA00005854"/>
    </source>
</evidence>
<dbReference type="GO" id="GO:0030267">
    <property type="term" value="F:glyoxylate reductase (NADPH) activity"/>
    <property type="evidence" value="ECO:0007669"/>
    <property type="project" value="TreeGrafter"/>
</dbReference>
<evidence type="ECO:0000313" key="8">
    <source>
        <dbReference type="Proteomes" id="UP000469763"/>
    </source>
</evidence>
<reference evidence="7 8" key="1">
    <citation type="submission" date="2019-10" db="EMBL/GenBank/DDBJ databases">
        <title>Bifidobacterium from non-human primates.</title>
        <authorList>
            <person name="Modesto M."/>
        </authorList>
    </citation>
    <scope>NUCLEOTIDE SEQUENCE [LARGE SCALE GENOMIC DNA]</scope>
    <source>
        <strain evidence="7 8">TREC</strain>
    </source>
</reference>
<keyword evidence="8" id="KW-1185">Reference proteome</keyword>
<feature type="domain" description="D-isomer specific 2-hydroxyacid dehydrogenase NAD-binding" evidence="6">
    <location>
        <begin position="115"/>
        <end position="291"/>
    </location>
</feature>
<comment type="similarity">
    <text evidence="1 4">Belongs to the D-isomer specific 2-hydroxyacid dehydrogenase family.</text>
</comment>
<dbReference type="InterPro" id="IPR006139">
    <property type="entry name" value="D-isomer_2_OHA_DH_cat_dom"/>
</dbReference>
<dbReference type="CDD" id="cd05299">
    <property type="entry name" value="CtBP_dh"/>
    <property type="match status" value="1"/>
</dbReference>
<evidence type="ECO:0000313" key="7">
    <source>
        <dbReference type="EMBL" id="NEG79350.1"/>
    </source>
</evidence>
<dbReference type="Gene3D" id="3.40.50.720">
    <property type="entry name" value="NAD(P)-binding Rossmann-like Domain"/>
    <property type="match status" value="2"/>
</dbReference>
<dbReference type="PROSITE" id="PS00670">
    <property type="entry name" value="D_2_HYDROXYACID_DH_2"/>
    <property type="match status" value="1"/>
</dbReference>
<dbReference type="InterPro" id="IPR006140">
    <property type="entry name" value="D-isomer_DH_NAD-bd"/>
</dbReference>
<dbReference type="GO" id="GO:0003714">
    <property type="term" value="F:transcription corepressor activity"/>
    <property type="evidence" value="ECO:0007669"/>
    <property type="project" value="InterPro"/>
</dbReference>
<accession>A0A7K3TL49</accession>
<sequence>MGTPKIVYYNISDDLEYERSLLDKWGISDRVDLVERKTGRGDDEDFVAAAGDADGVVVEYYQITGAVMDRLPKLRVVGLQSIGTNMVDKPAATAHGIAVTNAPGFCVQEVAATAVGMIIDLARKITYYDRDVRRGNWEPLDGPMPHRLAGMTVGLVFFGGIPRLMAPMLRALGMNVVAFAPTKTEEFLAGYGVAKADSLDDLLARSDFVSIHTPLIEETRHLIGERELGLMKPTAFLVNTARGAVVDERALVAALRDGTIAGAAVDVIEDEDSEQSKLKELDNVVINPHAAFLSEESFYQARAMALEGMVDLLVDGKAPRYLVNKGWQPR</sequence>
<dbReference type="InterPro" id="IPR036291">
    <property type="entry name" value="NAD(P)-bd_dom_sf"/>
</dbReference>
<dbReference type="PANTHER" id="PTHR10996:SF283">
    <property type="entry name" value="GLYOXYLATE_HYDROXYPYRUVATE REDUCTASE B"/>
    <property type="match status" value="1"/>
</dbReference>
<keyword evidence="2 4" id="KW-0560">Oxidoreductase</keyword>
<evidence type="ECO:0000256" key="3">
    <source>
        <dbReference type="ARBA" id="ARBA00023027"/>
    </source>
</evidence>
<evidence type="ECO:0000256" key="4">
    <source>
        <dbReference type="RuleBase" id="RU003719"/>
    </source>
</evidence>
<dbReference type="Pfam" id="PF00389">
    <property type="entry name" value="2-Hacid_dh"/>
    <property type="match status" value="1"/>
</dbReference>
<dbReference type="EMBL" id="WHZY01000024">
    <property type="protein sequence ID" value="NEG79350.1"/>
    <property type="molecule type" value="Genomic_DNA"/>
</dbReference>
<comment type="caution">
    <text evidence="7">The sequence shown here is derived from an EMBL/GenBank/DDBJ whole genome shotgun (WGS) entry which is preliminary data.</text>
</comment>
<keyword evidence="3" id="KW-0520">NAD</keyword>
<dbReference type="RefSeq" id="WP_152351169.1">
    <property type="nucleotide sequence ID" value="NZ_WBSN01000026.1"/>
</dbReference>
<organism evidence="7 8">
    <name type="scientific">Bifidobacterium avesanii</name>
    <dbReference type="NCBI Taxonomy" id="1798157"/>
    <lineage>
        <taxon>Bacteria</taxon>
        <taxon>Bacillati</taxon>
        <taxon>Actinomycetota</taxon>
        <taxon>Actinomycetes</taxon>
        <taxon>Bifidobacteriales</taxon>
        <taxon>Bifidobacteriaceae</taxon>
        <taxon>Bifidobacterium</taxon>
    </lineage>
</organism>
<proteinExistence type="inferred from homology"/>
<dbReference type="GO" id="GO:0005829">
    <property type="term" value="C:cytosol"/>
    <property type="evidence" value="ECO:0007669"/>
    <property type="project" value="TreeGrafter"/>
</dbReference>
<evidence type="ECO:0000259" key="5">
    <source>
        <dbReference type="Pfam" id="PF00389"/>
    </source>
</evidence>
<evidence type="ECO:0000256" key="2">
    <source>
        <dbReference type="ARBA" id="ARBA00023002"/>
    </source>
</evidence>
<dbReference type="InterPro" id="IPR050223">
    <property type="entry name" value="D-isomer_2-hydroxyacid_DH"/>
</dbReference>
<name>A0A7K3TL49_9BIFI</name>
<dbReference type="Pfam" id="PF02826">
    <property type="entry name" value="2-Hacid_dh_C"/>
    <property type="match status" value="1"/>
</dbReference>
<dbReference type="PANTHER" id="PTHR10996">
    <property type="entry name" value="2-HYDROXYACID DEHYDROGENASE-RELATED"/>
    <property type="match status" value="1"/>
</dbReference>
<dbReference type="PROSITE" id="PS00671">
    <property type="entry name" value="D_2_HYDROXYACID_DH_3"/>
    <property type="match status" value="1"/>
</dbReference>
<evidence type="ECO:0000259" key="6">
    <source>
        <dbReference type="Pfam" id="PF02826"/>
    </source>
</evidence>
<gene>
    <name evidence="7" type="ORF">GFD22_10310</name>
</gene>
<dbReference type="GO" id="GO:0051287">
    <property type="term" value="F:NAD binding"/>
    <property type="evidence" value="ECO:0007669"/>
    <property type="project" value="InterPro"/>
</dbReference>
<dbReference type="FunFam" id="3.40.50.720:FF:000203">
    <property type="entry name" value="D-3-phosphoglycerate dehydrogenase (SerA)"/>
    <property type="match status" value="1"/>
</dbReference>
<dbReference type="SUPFAM" id="SSF52283">
    <property type="entry name" value="Formate/glycerate dehydrogenase catalytic domain-like"/>
    <property type="match status" value="1"/>
</dbReference>
<dbReference type="GO" id="GO:0016618">
    <property type="term" value="F:hydroxypyruvate reductase [NAD(P)H] activity"/>
    <property type="evidence" value="ECO:0007669"/>
    <property type="project" value="TreeGrafter"/>
</dbReference>
<dbReference type="InterPro" id="IPR043322">
    <property type="entry name" value="CtBP"/>
</dbReference>
<dbReference type="AlphaFoldDB" id="A0A7K3TL49"/>
<dbReference type="OrthoDB" id="4324715at2"/>
<dbReference type="SUPFAM" id="SSF51735">
    <property type="entry name" value="NAD(P)-binding Rossmann-fold domains"/>
    <property type="match status" value="1"/>
</dbReference>
<feature type="domain" description="D-isomer specific 2-hydroxyacid dehydrogenase catalytic" evidence="5">
    <location>
        <begin position="17"/>
        <end position="324"/>
    </location>
</feature>
<dbReference type="InterPro" id="IPR029753">
    <property type="entry name" value="D-isomer_DH_CS"/>
</dbReference>